<gene>
    <name evidence="1" type="ORF">MNBD_GAMMA24-1276</name>
</gene>
<proteinExistence type="predicted"/>
<sequence length="54" mass="5847">MKQRFRKGFEHKDVRKFIDDVFDGDIHAKRITSLAGATTGVLASGSLAISAIGL</sequence>
<reference evidence="1" key="1">
    <citation type="submission" date="2018-06" db="EMBL/GenBank/DDBJ databases">
        <authorList>
            <person name="Zhirakovskaya E."/>
        </authorList>
    </citation>
    <scope>NUCLEOTIDE SEQUENCE</scope>
</reference>
<feature type="non-terminal residue" evidence="1">
    <location>
        <position position="54"/>
    </location>
</feature>
<organism evidence="1">
    <name type="scientific">hydrothermal vent metagenome</name>
    <dbReference type="NCBI Taxonomy" id="652676"/>
    <lineage>
        <taxon>unclassified sequences</taxon>
        <taxon>metagenomes</taxon>
        <taxon>ecological metagenomes</taxon>
    </lineage>
</organism>
<accession>A0A3B1BIG4</accession>
<name>A0A3B1BIG4_9ZZZZ</name>
<evidence type="ECO:0000313" key="1">
    <source>
        <dbReference type="EMBL" id="VAX11893.1"/>
    </source>
</evidence>
<dbReference type="EMBL" id="UOFZ01000004">
    <property type="protein sequence ID" value="VAX11893.1"/>
    <property type="molecule type" value="Genomic_DNA"/>
</dbReference>
<dbReference type="AlphaFoldDB" id="A0A3B1BIG4"/>
<protein>
    <submittedName>
        <fullName evidence="1">Uncharacterized protein</fullName>
    </submittedName>
</protein>